<comment type="caution">
    <text evidence="2">The sequence shown here is derived from an EMBL/GenBank/DDBJ whole genome shotgun (WGS) entry which is preliminary data.</text>
</comment>
<feature type="compositionally biased region" description="Acidic residues" evidence="1">
    <location>
        <begin position="1"/>
        <end position="11"/>
    </location>
</feature>
<dbReference type="AlphaFoldDB" id="A0AAW2ZEI6"/>
<protein>
    <submittedName>
        <fullName evidence="2">Uncharacterized protein</fullName>
    </submittedName>
</protein>
<name>A0AAW2ZEI6_9EUKA</name>
<organism evidence="2 3">
    <name type="scientific">Acrasis kona</name>
    <dbReference type="NCBI Taxonomy" id="1008807"/>
    <lineage>
        <taxon>Eukaryota</taxon>
        <taxon>Discoba</taxon>
        <taxon>Heterolobosea</taxon>
        <taxon>Tetramitia</taxon>
        <taxon>Eutetramitia</taxon>
        <taxon>Acrasidae</taxon>
        <taxon>Acrasis</taxon>
    </lineage>
</organism>
<dbReference type="Proteomes" id="UP001431209">
    <property type="component" value="Unassembled WGS sequence"/>
</dbReference>
<evidence type="ECO:0000256" key="1">
    <source>
        <dbReference type="SAM" id="MobiDB-lite"/>
    </source>
</evidence>
<keyword evidence="3" id="KW-1185">Reference proteome</keyword>
<evidence type="ECO:0000313" key="3">
    <source>
        <dbReference type="Proteomes" id="UP001431209"/>
    </source>
</evidence>
<reference evidence="2 3" key="1">
    <citation type="submission" date="2024-03" db="EMBL/GenBank/DDBJ databases">
        <title>The Acrasis kona genome and developmental transcriptomes reveal deep origins of eukaryotic multicellular pathways.</title>
        <authorList>
            <person name="Sheikh S."/>
            <person name="Fu C.-J."/>
            <person name="Brown M.W."/>
            <person name="Baldauf S.L."/>
        </authorList>
    </citation>
    <scope>NUCLEOTIDE SEQUENCE [LARGE SCALE GENOMIC DNA]</scope>
    <source>
        <strain evidence="2 3">ATCC MYA-3509</strain>
    </source>
</reference>
<feature type="region of interest" description="Disordered" evidence="1">
    <location>
        <begin position="1"/>
        <end position="34"/>
    </location>
</feature>
<gene>
    <name evidence="2" type="ORF">AKO1_008678</name>
</gene>
<sequence length="98" mass="11331">MTDLSPSEDSDREVSDIYPTTKPGELNRQQSISLQKLEEDDSTLKELYNYSYKLPPINPEQRRKYRRKKIPQLFITILQGKDLVTSDPSGSADPVRFL</sequence>
<accession>A0AAW2ZEI6</accession>
<evidence type="ECO:0000313" key="2">
    <source>
        <dbReference type="EMBL" id="KAL0487774.1"/>
    </source>
</evidence>
<proteinExistence type="predicted"/>
<dbReference type="EMBL" id="JAOPGA020001373">
    <property type="protein sequence ID" value="KAL0487774.1"/>
    <property type="molecule type" value="Genomic_DNA"/>
</dbReference>